<proteinExistence type="predicted"/>
<accession>A0A9X1YLI0</accession>
<evidence type="ECO:0000313" key="5">
    <source>
        <dbReference type="Proteomes" id="UP001139353"/>
    </source>
</evidence>
<feature type="transmembrane region" description="Helical" evidence="2">
    <location>
        <begin position="30"/>
        <end position="49"/>
    </location>
</feature>
<gene>
    <name evidence="4" type="ORF">LPC04_14670</name>
</gene>
<feature type="transmembrane region" description="Helical" evidence="2">
    <location>
        <begin position="7"/>
        <end position="24"/>
    </location>
</feature>
<dbReference type="Pfam" id="PF05650">
    <property type="entry name" value="DUF802"/>
    <property type="match status" value="2"/>
</dbReference>
<evidence type="ECO:0000313" key="4">
    <source>
        <dbReference type="EMBL" id="MCK9686953.1"/>
    </source>
</evidence>
<dbReference type="AlphaFoldDB" id="A0A9X1YLI0"/>
<organism evidence="4 5">
    <name type="scientific">Scleromatobacter humisilvae</name>
    <dbReference type="NCBI Taxonomy" id="2897159"/>
    <lineage>
        <taxon>Bacteria</taxon>
        <taxon>Pseudomonadati</taxon>
        <taxon>Pseudomonadota</taxon>
        <taxon>Betaproteobacteria</taxon>
        <taxon>Burkholderiales</taxon>
        <taxon>Sphaerotilaceae</taxon>
        <taxon>Scleromatobacter</taxon>
    </lineage>
</organism>
<name>A0A9X1YLI0_9BURK</name>
<feature type="transmembrane region" description="Helical" evidence="2">
    <location>
        <begin position="108"/>
        <end position="128"/>
    </location>
</feature>
<reference evidence="4" key="1">
    <citation type="submission" date="2021-11" db="EMBL/GenBank/DDBJ databases">
        <title>BS-T2-15 a new species belonging to the Comamonadaceae family isolated from the soil of a French oak forest.</title>
        <authorList>
            <person name="Mieszkin S."/>
            <person name="Alain K."/>
        </authorList>
    </citation>
    <scope>NUCLEOTIDE SEQUENCE</scope>
    <source>
        <strain evidence="4">BS-T2-15</strain>
    </source>
</reference>
<feature type="domain" description="DUF802" evidence="3">
    <location>
        <begin position="415"/>
        <end position="467"/>
    </location>
</feature>
<keyword evidence="5" id="KW-1185">Reference proteome</keyword>
<dbReference type="EMBL" id="JAJLJH010000003">
    <property type="protein sequence ID" value="MCK9686953.1"/>
    <property type="molecule type" value="Genomic_DNA"/>
</dbReference>
<keyword evidence="2" id="KW-0472">Membrane</keyword>
<feature type="domain" description="DUF802" evidence="3">
    <location>
        <begin position="320"/>
        <end position="372"/>
    </location>
</feature>
<evidence type="ECO:0000256" key="1">
    <source>
        <dbReference type="SAM" id="Coils"/>
    </source>
</evidence>
<keyword evidence="1" id="KW-0175">Coiled coil</keyword>
<sequence>MNQLLRHATLAVGLAVIAWVGAGYVPTNPLALVITVLIGAFWLMGVLELQRFRQATAGLAQVVDELAQPPAGLAAWLERVPAGVRNAVRRRVEGEPVGLPAPALSPTLAGLLVLLGMLGTFLGMILTLRGTGAALETATDLVAVRNSLIAPVKGLGLAFGTSVAGVAASATLGLLSALARRERVAVAQALDARIATTLRRFSQAHQREESLGLLQRQADAMPALVDRLNAMMETLERQHESSNARLLASQERFQAEAGSAYAGLAQSVDRTLQASLTEGARIAGETIRPVAEATLAGIARETSALHAALAGTMQDHVAQLSTRFDASTANASQAWQSLLARHEQAAQALTAEVGAAHERFARTFEQRSSALLDQVAQRHSGWQGEMAAALAAMARETAASQQALTASASAHVDGVAARLDDAVQRVTQSWADAVQRHEAASARTSAATGESLAGAAASFEQHSASLLRTVERAHTELQAASVTRDQQRVDAMAASLEAMAASLQQQWQQAGAQSLEQQQRVVETMERSAREITVQAETQARSTIAEIGRLVDAASEAPRAAAQIVSGFQADAAARDQQRVEAIAQSMEAMAAALRREWQQAGAQSLEQQQRVVETMERTAREIVVQAETQARATIAEIGRLVQAASEAPRAAAEVISELRQKLEDSMARDNTMLDERARILETLGTLLDGVNRAASEQRGAIDALVTSSAEVLERVGDRFQQRVRAEAGALVDVAAQVAGGAAEVASLGEAFGFAVQLFSESNDKLTAHLDRIDGALNAQMARSDEQLAYYVAQAREVIDLSILSQKQIIEELQRLAGRRAEEAVA</sequence>
<keyword evidence="2" id="KW-0812">Transmembrane</keyword>
<dbReference type="InterPro" id="IPR008520">
    <property type="entry name" value="DUF802"/>
</dbReference>
<evidence type="ECO:0000259" key="3">
    <source>
        <dbReference type="Pfam" id="PF05650"/>
    </source>
</evidence>
<dbReference type="Proteomes" id="UP001139353">
    <property type="component" value="Unassembled WGS sequence"/>
</dbReference>
<keyword evidence="2" id="KW-1133">Transmembrane helix</keyword>
<dbReference type="RefSeq" id="WP_275682990.1">
    <property type="nucleotide sequence ID" value="NZ_JAJLJH010000003.1"/>
</dbReference>
<evidence type="ECO:0000256" key="2">
    <source>
        <dbReference type="SAM" id="Phobius"/>
    </source>
</evidence>
<comment type="caution">
    <text evidence="4">The sequence shown here is derived from an EMBL/GenBank/DDBJ whole genome shotgun (WGS) entry which is preliminary data.</text>
</comment>
<protein>
    <submittedName>
        <fullName evidence="4">DUF802 domain-containing protein</fullName>
    </submittedName>
</protein>
<feature type="coiled-coil region" evidence="1">
    <location>
        <begin position="225"/>
        <end position="252"/>
    </location>
</feature>